<gene>
    <name evidence="1" type="ORF">METZ01_LOCUS195586</name>
</gene>
<reference evidence="1" key="1">
    <citation type="submission" date="2018-05" db="EMBL/GenBank/DDBJ databases">
        <authorList>
            <person name="Lanie J.A."/>
            <person name="Ng W.-L."/>
            <person name="Kazmierczak K.M."/>
            <person name="Andrzejewski T.M."/>
            <person name="Davidsen T.M."/>
            <person name="Wayne K.J."/>
            <person name="Tettelin H."/>
            <person name="Glass J.I."/>
            <person name="Rusch D."/>
            <person name="Podicherti R."/>
            <person name="Tsui H.-C.T."/>
            <person name="Winkler M.E."/>
        </authorList>
    </citation>
    <scope>NUCLEOTIDE SEQUENCE</scope>
</reference>
<dbReference type="AlphaFoldDB" id="A0A382DXA9"/>
<proteinExistence type="predicted"/>
<protein>
    <submittedName>
        <fullName evidence="1">Uncharacterized protein</fullName>
    </submittedName>
</protein>
<name>A0A382DXA9_9ZZZZ</name>
<accession>A0A382DXA9</accession>
<evidence type="ECO:0000313" key="1">
    <source>
        <dbReference type="EMBL" id="SVB42732.1"/>
    </source>
</evidence>
<sequence length="53" mass="6097">MLRHKLFYQSIQSEISKNGKQYPGRIAHKIKPNQLTIEVQVQVICASLGFKIN</sequence>
<organism evidence="1">
    <name type="scientific">marine metagenome</name>
    <dbReference type="NCBI Taxonomy" id="408172"/>
    <lineage>
        <taxon>unclassified sequences</taxon>
        <taxon>metagenomes</taxon>
        <taxon>ecological metagenomes</taxon>
    </lineage>
</organism>
<dbReference type="EMBL" id="UINC01041449">
    <property type="protein sequence ID" value="SVB42732.1"/>
    <property type="molecule type" value="Genomic_DNA"/>
</dbReference>